<feature type="region of interest" description="Disordered" evidence="6">
    <location>
        <begin position="1110"/>
        <end position="1167"/>
    </location>
</feature>
<evidence type="ECO:0000256" key="1">
    <source>
        <dbReference type="ARBA" id="ARBA00011881"/>
    </source>
</evidence>
<dbReference type="EMBL" id="JBBPHU010000004">
    <property type="protein sequence ID" value="KAK7518504.1"/>
    <property type="molecule type" value="Genomic_DNA"/>
</dbReference>
<proteinExistence type="predicted"/>
<dbReference type="PANTHER" id="PTHR11903:SF13">
    <property type="entry name" value="LINOLEATE 10R-LIPOXYGENASE"/>
    <property type="match status" value="1"/>
</dbReference>
<dbReference type="InterPro" id="IPR001128">
    <property type="entry name" value="Cyt_P450"/>
</dbReference>
<evidence type="ECO:0000256" key="3">
    <source>
        <dbReference type="ARBA" id="ARBA00022964"/>
    </source>
</evidence>
<dbReference type="InterPro" id="IPR034812">
    <property type="entry name" value="Ppo-like_N"/>
</dbReference>
<dbReference type="InterPro" id="IPR050783">
    <property type="entry name" value="Oxylipin_biosynth_metab"/>
</dbReference>
<dbReference type="InterPro" id="IPR036396">
    <property type="entry name" value="Cyt_P450_sf"/>
</dbReference>
<evidence type="ECO:0000256" key="4">
    <source>
        <dbReference type="ARBA" id="ARBA00023002"/>
    </source>
</evidence>
<sequence length="1167" mass="130600">MAPQFSSEPQELSQLDKTTREVAKAVSQLRDLISHAVKPLPTGTGDGTDLDSNDYHTDPAEAAAGVLSDFSHMGITDYETLFAVLKDQISGELVNDKSYFMESLIRTAAKLPDSSQLGTKLTEGFLTQLWNDLEHPPQSYLSQDFKYRQPDGSYNSLKHPKLGAAGMPYARTVPPKTAQPVALPDPGVVFDSVLSRKVSEEHPNKISSVLFYLASIIIHDLFRTDHQDFSKSNTSSYLDLSPLYGSNWDEQKGMRTFRDGKLKPDCFAEKRLLTFPPGVGVLLIMFNRFHNYVVEQLALINEGGRFNKPVEGRTGPHAQTWEKYDDDLFQTGRLITCGLYINIVLLDYVRTILNLQKTDSSWALNPRMDIKGVETATGNQVSAEFNLVYRWHSAISDRDEKWTEDLWKELFPDLDPKKAGMHEFLQRLSKLEKLTPEDPLKRKFHNLTRKDDGTLDDDELVKIMTESIEDCANSFGAQRVPAVMRAIEVLGIQQARAWNVATLNELRKYFNLTPHRTFEDINSNPHVADQLRRLYDHPDYVEMYPGLVVEEAKLPMVPGAGLTPSYTVSRAVLSDAVALVRGDRFYTTDYHPKQLTNWGYALVDSDKAIDHGAVMFKLFLRAFPNHFEPNSVYAHYPMTVPSEMERCLKDLGTAHKYSFQRPERIGMPNLVFTYKTAEQVLSDKEAFHVTWGPAMEFLMGKPAKNFMLAGDGYENLESRKMMSKALYVSDWVKEVKAYYLQKSRELLKEKSYKLGDSLNQVDIIRDVGNMVHVHFAADLFSLPLKTKEHPYGVFTEHELYLILAGVFIVVFFDLDPGSSFPLREKAHDATQKLSQLVQLKVQEIKAGGGILSSAMAKLFPPTETNPLSSFGVHMIKRLLAANPDLSVPELVNAHIMGTVGGMAPNQGQLFAQTLEFFLHTAEGQKHLPYMRTLANAPDDDDDAFNTLMHYFLEGSRLGGETGVFRYATRAIELLDGDRKLSLRPGDKIMVHLRAVSRDPTVFPDPDTVRVDRPLDAYIHLGAGPHRCLGLPMTRVALTALLKTVLRECGAGLRPAAGLQGVVRKVETVLDPSGTLERPEVRYHKYLTEMNDSFFPFPTAMKINWDGVDQSPSTSLNGNGSGNGVTHANGSSGSTTTTTTTTHDDANRHQASSSDSSHPIAERDPLNG</sequence>
<dbReference type="PROSITE" id="PS50292">
    <property type="entry name" value="PEROXIDASE_3"/>
    <property type="match status" value="1"/>
</dbReference>
<keyword evidence="4" id="KW-0560">Oxidoreductase</keyword>
<dbReference type="GO" id="GO:0004601">
    <property type="term" value="F:peroxidase activity"/>
    <property type="evidence" value="ECO:0007669"/>
    <property type="project" value="UniProtKB-KW"/>
</dbReference>
<keyword evidence="7" id="KW-0575">Peroxidase</keyword>
<dbReference type="Gene3D" id="1.10.630.10">
    <property type="entry name" value="Cytochrome P450"/>
    <property type="match status" value="1"/>
</dbReference>
<name>A0ABR1KNI8_9PEZI</name>
<evidence type="ECO:0000313" key="8">
    <source>
        <dbReference type="Proteomes" id="UP001363622"/>
    </source>
</evidence>
<dbReference type="CDD" id="cd09817">
    <property type="entry name" value="linoleate_diol_synthase_like"/>
    <property type="match status" value="1"/>
</dbReference>
<evidence type="ECO:0000313" key="7">
    <source>
        <dbReference type="EMBL" id="KAK7518504.1"/>
    </source>
</evidence>
<dbReference type="SUPFAM" id="SSF48113">
    <property type="entry name" value="Heme-dependent peroxidases"/>
    <property type="match status" value="1"/>
</dbReference>
<accession>A0ABR1KNI8</accession>
<dbReference type="InterPro" id="IPR010255">
    <property type="entry name" value="Haem_peroxidase_sf"/>
</dbReference>
<evidence type="ECO:0000256" key="6">
    <source>
        <dbReference type="SAM" id="MobiDB-lite"/>
    </source>
</evidence>
<dbReference type="Pfam" id="PF03098">
    <property type="entry name" value="An_peroxidase"/>
    <property type="match status" value="2"/>
</dbReference>
<keyword evidence="3" id="KW-0223">Dioxygenase</keyword>
<keyword evidence="2" id="KW-0479">Metal-binding</keyword>
<protein>
    <submittedName>
        <fullName evidence="7">Heme peroxidase</fullName>
    </submittedName>
</protein>
<dbReference type="InterPro" id="IPR019791">
    <property type="entry name" value="Haem_peroxidase_animal"/>
</dbReference>
<dbReference type="CDD" id="cd20612">
    <property type="entry name" value="CYP_LDS-like_C"/>
    <property type="match status" value="1"/>
</dbReference>
<keyword evidence="5" id="KW-0408">Iron</keyword>
<dbReference type="Proteomes" id="UP001363622">
    <property type="component" value="Unassembled WGS sequence"/>
</dbReference>
<evidence type="ECO:0000256" key="2">
    <source>
        <dbReference type="ARBA" id="ARBA00022723"/>
    </source>
</evidence>
<dbReference type="Pfam" id="PF00067">
    <property type="entry name" value="p450"/>
    <property type="match status" value="1"/>
</dbReference>
<comment type="subunit">
    <text evidence="1">Homotetramer.</text>
</comment>
<dbReference type="Gene3D" id="1.10.640.10">
    <property type="entry name" value="Haem peroxidase domain superfamily, animal type"/>
    <property type="match status" value="1"/>
</dbReference>
<comment type="caution">
    <text evidence="7">The sequence shown here is derived from an EMBL/GenBank/DDBJ whole genome shotgun (WGS) entry which is preliminary data.</text>
</comment>
<dbReference type="PANTHER" id="PTHR11903">
    <property type="entry name" value="PROSTAGLANDIN G/H SYNTHASE"/>
    <property type="match status" value="1"/>
</dbReference>
<organism evidence="7 8">
    <name type="scientific">Phyllosticta citriasiana</name>
    <dbReference type="NCBI Taxonomy" id="595635"/>
    <lineage>
        <taxon>Eukaryota</taxon>
        <taxon>Fungi</taxon>
        <taxon>Dikarya</taxon>
        <taxon>Ascomycota</taxon>
        <taxon>Pezizomycotina</taxon>
        <taxon>Dothideomycetes</taxon>
        <taxon>Dothideomycetes incertae sedis</taxon>
        <taxon>Botryosphaeriales</taxon>
        <taxon>Phyllostictaceae</taxon>
        <taxon>Phyllosticta</taxon>
    </lineage>
</organism>
<keyword evidence="8" id="KW-1185">Reference proteome</keyword>
<reference evidence="7 8" key="1">
    <citation type="submission" date="2024-04" db="EMBL/GenBank/DDBJ databases">
        <title>Phyllosticta paracitricarpa is synonymous to the EU quarantine fungus P. citricarpa based on phylogenomic analyses.</title>
        <authorList>
            <consortium name="Lawrence Berkeley National Laboratory"/>
            <person name="Van Ingen-Buijs V.A."/>
            <person name="Van Westerhoven A.C."/>
            <person name="Haridas S."/>
            <person name="Skiadas P."/>
            <person name="Martin F."/>
            <person name="Groenewald J.Z."/>
            <person name="Crous P.W."/>
            <person name="Seidl M.F."/>
        </authorList>
    </citation>
    <scope>NUCLEOTIDE SEQUENCE [LARGE SCALE GENOMIC DNA]</scope>
    <source>
        <strain evidence="7 8">CBS 123371</strain>
    </source>
</reference>
<gene>
    <name evidence="7" type="ORF">IWZ03DRAFT_373913</name>
</gene>
<dbReference type="PRINTS" id="PR00457">
    <property type="entry name" value="ANPEROXIDASE"/>
</dbReference>
<dbReference type="SUPFAM" id="SSF48264">
    <property type="entry name" value="Cytochrome P450"/>
    <property type="match status" value="1"/>
</dbReference>
<dbReference type="InterPro" id="IPR037120">
    <property type="entry name" value="Haem_peroxidase_sf_animal"/>
</dbReference>
<evidence type="ECO:0000256" key="5">
    <source>
        <dbReference type="ARBA" id="ARBA00023004"/>
    </source>
</evidence>